<dbReference type="AlphaFoldDB" id="A0A8J5IGH9"/>
<keyword evidence="2" id="KW-1185">Reference proteome</keyword>
<dbReference type="EMBL" id="JAENGY010001276">
    <property type="protein sequence ID" value="KAG6950683.1"/>
    <property type="molecule type" value="Genomic_DNA"/>
</dbReference>
<sequence length="150" mass="17460">MATLMSPNGLWCRRETKPSRKLRGPDDLDTQCDWGHNMLHKWPNRKRSWGFTPLLSPERDWTGEILPLLNTYRQEFGHCIIEQGFKVPSCRPWPTKAWGMSLGKVVNRIRVDAAYVEQVARDKDIVATTDFVWNRDEAVWNQQIIPGIRG</sequence>
<dbReference type="PANTHER" id="PTHR37066">
    <property type="entry name" value="HELICASE-ASSOCIATED"/>
    <property type="match status" value="1"/>
</dbReference>
<name>A0A8J5IGH9_9STRA</name>
<evidence type="ECO:0000313" key="1">
    <source>
        <dbReference type="EMBL" id="KAG6950683.1"/>
    </source>
</evidence>
<reference evidence="1" key="1">
    <citation type="submission" date="2021-01" db="EMBL/GenBank/DDBJ databases">
        <title>Phytophthora aleatoria, a newly-described species from Pinus radiata is distinct from Phytophthora cactorum isolates based on comparative genomics.</title>
        <authorList>
            <person name="Mcdougal R."/>
            <person name="Panda P."/>
            <person name="Williams N."/>
            <person name="Studholme D.J."/>
        </authorList>
    </citation>
    <scope>NUCLEOTIDE SEQUENCE</scope>
    <source>
        <strain evidence="1">NZFS 4037</strain>
    </source>
</reference>
<gene>
    <name evidence="1" type="ORF">JG688_00014051</name>
</gene>
<dbReference type="Proteomes" id="UP000709295">
    <property type="component" value="Unassembled WGS sequence"/>
</dbReference>
<protein>
    <submittedName>
        <fullName evidence="1">Uncharacterized protein</fullName>
    </submittedName>
</protein>
<comment type="caution">
    <text evidence="1">The sequence shown here is derived from an EMBL/GenBank/DDBJ whole genome shotgun (WGS) entry which is preliminary data.</text>
</comment>
<organism evidence="1 2">
    <name type="scientific">Phytophthora aleatoria</name>
    <dbReference type="NCBI Taxonomy" id="2496075"/>
    <lineage>
        <taxon>Eukaryota</taxon>
        <taxon>Sar</taxon>
        <taxon>Stramenopiles</taxon>
        <taxon>Oomycota</taxon>
        <taxon>Peronosporomycetes</taxon>
        <taxon>Peronosporales</taxon>
        <taxon>Peronosporaceae</taxon>
        <taxon>Phytophthora</taxon>
    </lineage>
</organism>
<accession>A0A8J5IGH9</accession>
<dbReference type="PANTHER" id="PTHR37066:SF1">
    <property type="entry name" value="LNS2_PITP DOMAIN-CONTAINING PROTEIN"/>
    <property type="match status" value="1"/>
</dbReference>
<evidence type="ECO:0000313" key="2">
    <source>
        <dbReference type="Proteomes" id="UP000709295"/>
    </source>
</evidence>
<proteinExistence type="predicted"/>